<dbReference type="Gene3D" id="3.30.420.10">
    <property type="entry name" value="Ribonuclease H-like superfamily/Ribonuclease H"/>
    <property type="match status" value="1"/>
</dbReference>
<dbReference type="NCBIfam" id="NF033516">
    <property type="entry name" value="transpos_IS3"/>
    <property type="match status" value="1"/>
</dbReference>
<comment type="caution">
    <text evidence="2">The sequence shown here is derived from an EMBL/GenBank/DDBJ whole genome shotgun (WGS) entry which is preliminary data.</text>
</comment>
<dbReference type="PANTHER" id="PTHR46889:SF4">
    <property type="entry name" value="TRANSPOSASE INSO FOR INSERTION SEQUENCE ELEMENT IS911B-RELATED"/>
    <property type="match status" value="1"/>
</dbReference>
<feature type="domain" description="Integrase catalytic" evidence="1">
    <location>
        <begin position="56"/>
        <end position="218"/>
    </location>
</feature>
<dbReference type="Pfam" id="PF00665">
    <property type="entry name" value="rve"/>
    <property type="match status" value="1"/>
</dbReference>
<dbReference type="PANTHER" id="PTHR46889">
    <property type="entry name" value="TRANSPOSASE INSF FOR INSERTION SEQUENCE IS3B-RELATED"/>
    <property type="match status" value="1"/>
</dbReference>
<protein>
    <submittedName>
        <fullName evidence="2">Integrase core domain protein</fullName>
    </submittedName>
</protein>
<dbReference type="AlphaFoldDB" id="A0A1J5Q6B5"/>
<dbReference type="EMBL" id="MLJW01001246">
    <property type="protein sequence ID" value="OIQ79257.1"/>
    <property type="molecule type" value="Genomic_DNA"/>
</dbReference>
<dbReference type="InterPro" id="IPR050900">
    <property type="entry name" value="Transposase_IS3/IS150/IS904"/>
</dbReference>
<dbReference type="InterPro" id="IPR048020">
    <property type="entry name" value="Transpos_IS3"/>
</dbReference>
<dbReference type="Pfam" id="PF13333">
    <property type="entry name" value="rve_2"/>
    <property type="match status" value="1"/>
</dbReference>
<dbReference type="PROSITE" id="PS50994">
    <property type="entry name" value="INTEGRASE"/>
    <property type="match status" value="1"/>
</dbReference>
<dbReference type="InterPro" id="IPR036397">
    <property type="entry name" value="RNaseH_sf"/>
</dbReference>
<gene>
    <name evidence="2" type="ORF">GALL_390060</name>
</gene>
<reference evidence="2" key="1">
    <citation type="submission" date="2016-10" db="EMBL/GenBank/DDBJ databases">
        <title>Sequence of Gallionella enrichment culture.</title>
        <authorList>
            <person name="Poehlein A."/>
            <person name="Muehling M."/>
            <person name="Daniel R."/>
        </authorList>
    </citation>
    <scope>NUCLEOTIDE SEQUENCE</scope>
</reference>
<dbReference type="SUPFAM" id="SSF53098">
    <property type="entry name" value="Ribonuclease H-like"/>
    <property type="match status" value="1"/>
</dbReference>
<dbReference type="InterPro" id="IPR001584">
    <property type="entry name" value="Integrase_cat-core"/>
</dbReference>
<evidence type="ECO:0000313" key="2">
    <source>
        <dbReference type="EMBL" id="OIQ79257.1"/>
    </source>
</evidence>
<accession>A0A1J5Q6B5</accession>
<dbReference type="InterPro" id="IPR012337">
    <property type="entry name" value="RNaseH-like_sf"/>
</dbReference>
<organism evidence="2">
    <name type="scientific">mine drainage metagenome</name>
    <dbReference type="NCBI Taxonomy" id="410659"/>
    <lineage>
        <taxon>unclassified sequences</taxon>
        <taxon>metagenomes</taxon>
        <taxon>ecological metagenomes</taxon>
    </lineage>
</organism>
<dbReference type="GO" id="GO:0015074">
    <property type="term" value="P:DNA integration"/>
    <property type="evidence" value="ECO:0007669"/>
    <property type="project" value="InterPro"/>
</dbReference>
<evidence type="ECO:0000259" key="1">
    <source>
        <dbReference type="PROSITE" id="PS50994"/>
    </source>
</evidence>
<proteinExistence type="predicted"/>
<dbReference type="GO" id="GO:0003676">
    <property type="term" value="F:nucleic acid binding"/>
    <property type="evidence" value="ECO:0007669"/>
    <property type="project" value="InterPro"/>
</dbReference>
<name>A0A1J5Q6B5_9ZZZZ</name>
<sequence>MRSVLASKHDMHLSGKTVLKLMRQENRRCQVRRRKYRSYRGQVGLATQNLLDRDFSAPTPNSKWVTDVTEFRVLGLKQYLSPVIDLFNGEVISYEVASAPGLGLVTTMLDKALATLDEQTKPMIHSDQGWHYRHITYRNTLASKGIRQSMSRKGNCLDNAVAENFFGHFKEEFLRQRTFISLNQFRSELDTYIHWFNNDRIRLKLKGLSPVDYRTQSLVNMVPTLN</sequence>